<keyword evidence="3" id="KW-1185">Reference proteome</keyword>
<reference evidence="2 3" key="1">
    <citation type="submission" date="2024-09" db="EMBL/GenBank/DDBJ databases">
        <title>Floridaenema gen nov. (Aerosakkonemataceae, Aerosakkonematales ord. nov., Cyanobacteria) from benthic tropical and subtropical fresh waters, with the description of four new species.</title>
        <authorList>
            <person name="Moretto J.A."/>
            <person name="Berthold D.E."/>
            <person name="Lefler F.W."/>
            <person name="Huang I.-S."/>
            <person name="Laughinghouse H. IV."/>
        </authorList>
    </citation>
    <scope>NUCLEOTIDE SEQUENCE [LARGE SCALE GENOMIC DNA]</scope>
    <source>
        <strain evidence="2 3">BLCC-F50</strain>
    </source>
</reference>
<proteinExistence type="predicted"/>
<evidence type="ECO:0000313" key="3">
    <source>
        <dbReference type="Proteomes" id="UP001576784"/>
    </source>
</evidence>
<evidence type="ECO:0000256" key="1">
    <source>
        <dbReference type="SAM" id="MobiDB-lite"/>
    </source>
</evidence>
<evidence type="ECO:0000313" key="2">
    <source>
        <dbReference type="EMBL" id="MFB2897402.1"/>
    </source>
</evidence>
<feature type="region of interest" description="Disordered" evidence="1">
    <location>
        <begin position="166"/>
        <end position="209"/>
    </location>
</feature>
<name>A0ABV4Y118_9CYAN</name>
<protein>
    <submittedName>
        <fullName evidence="2">Uncharacterized protein</fullName>
    </submittedName>
</protein>
<accession>A0ABV4Y118</accession>
<sequence>MTKKARFALVALTILGLTVLRSHIPSINPNLFSLQPVQAQDAPSQNPQRITVEGVWQRVYELLPDFPKENQYISKENGKQATSNTLVGRLIRYHMFVKGRPPIYRLDWKLTIADYLGVNDVMFEGVYPGGDTLRQNPMDSDRAVITRLTRSQRDALVNTLVSLFNPNAAAESQPTPKPTPTPNTPTPTPNPSRSLPALPQPGDAQQLKP</sequence>
<dbReference type="Proteomes" id="UP001576784">
    <property type="component" value="Unassembled WGS sequence"/>
</dbReference>
<dbReference type="EMBL" id="JBHFNR010000251">
    <property type="protein sequence ID" value="MFB2897402.1"/>
    <property type="molecule type" value="Genomic_DNA"/>
</dbReference>
<gene>
    <name evidence="2" type="ORF">ACE1CI_31170</name>
</gene>
<feature type="compositionally biased region" description="Pro residues" evidence="1">
    <location>
        <begin position="175"/>
        <end position="190"/>
    </location>
</feature>
<dbReference type="RefSeq" id="WP_413267009.1">
    <property type="nucleotide sequence ID" value="NZ_JBHFNR010000251.1"/>
</dbReference>
<organism evidence="2 3">
    <name type="scientific">Floridaenema flaviceps BLCC-F50</name>
    <dbReference type="NCBI Taxonomy" id="3153642"/>
    <lineage>
        <taxon>Bacteria</taxon>
        <taxon>Bacillati</taxon>
        <taxon>Cyanobacteriota</taxon>
        <taxon>Cyanophyceae</taxon>
        <taxon>Oscillatoriophycideae</taxon>
        <taxon>Aerosakkonematales</taxon>
        <taxon>Aerosakkonemataceae</taxon>
        <taxon>Floridanema</taxon>
        <taxon>Floridanema flaviceps</taxon>
    </lineage>
</organism>
<comment type="caution">
    <text evidence="2">The sequence shown here is derived from an EMBL/GenBank/DDBJ whole genome shotgun (WGS) entry which is preliminary data.</text>
</comment>